<evidence type="ECO:0000313" key="2">
    <source>
        <dbReference type="EMBL" id="STY28614.1"/>
    </source>
</evidence>
<sequence length="506" mass="58550">MGNSKFSLIKQSFFNHSPKQNNFSFKEKEFDLNQLKYELSTMNLILMSNKSHWMEHDSIVLYLLLLCDLLIQYYELDYVCSEIEKLKQIRKKVENYGKTDVEEDQKFIDSFLVFIFDELQTNILSYVSSFMSISKLRQYIGNINTKRSQFSYSRGLANYLIVYLQKSSISKIIEEFNQIINNPYSFIEGIHFLNVSREAITDLGILLYALRFFINLFLLIKHIAEALEKDELAVLTIWKQELEKRGFTLANDLVWAVIGLLTTYYNFFKISESVVPIITVAFLTFDTLLLFAQWIFEANQHQVRVVELEIQLETASGLEHAVIQRQLDILNDEWEAQCSFFVINIVGANIIATSFAMSMLCTGPLALGGLALLALLGNAFYNTAEEYKKYQKSSIALRREVQNSKILDDAHHLQLLGHLKEECNKQYQEFWKSLLFNAGGIAFIITAAVASWPVALGLTLIYTVYRLNDAYQKQLQSKNNVPQEIYRIFDPQQIEENPNMPCYSLT</sequence>
<name>A0A378LPC8_9GAMM</name>
<keyword evidence="1" id="KW-0812">Transmembrane</keyword>
<keyword evidence="3" id="KW-1185">Reference proteome</keyword>
<dbReference type="STRING" id="1122170.GCA_000701265_03159"/>
<feature type="transmembrane region" description="Helical" evidence="1">
    <location>
        <begin position="434"/>
        <end position="465"/>
    </location>
</feature>
<evidence type="ECO:0000313" key="3">
    <source>
        <dbReference type="Proteomes" id="UP000255297"/>
    </source>
</evidence>
<keyword evidence="1" id="KW-1133">Transmembrane helix</keyword>
<feature type="transmembrane region" description="Helical" evidence="1">
    <location>
        <begin position="365"/>
        <end position="384"/>
    </location>
</feature>
<dbReference type="OrthoDB" id="5651293at2"/>
<evidence type="ECO:0000256" key="1">
    <source>
        <dbReference type="SAM" id="Phobius"/>
    </source>
</evidence>
<dbReference type="EMBL" id="UGPB01000001">
    <property type="protein sequence ID" value="STY28614.1"/>
    <property type="molecule type" value="Genomic_DNA"/>
</dbReference>
<dbReference type="RefSeq" id="WP_051635484.1">
    <property type="nucleotide sequence ID" value="NZ_CAAAIS010000011.1"/>
</dbReference>
<organism evidence="2 3">
    <name type="scientific">Legionella wadsworthii</name>
    <dbReference type="NCBI Taxonomy" id="28088"/>
    <lineage>
        <taxon>Bacteria</taxon>
        <taxon>Pseudomonadati</taxon>
        <taxon>Pseudomonadota</taxon>
        <taxon>Gammaproteobacteria</taxon>
        <taxon>Legionellales</taxon>
        <taxon>Legionellaceae</taxon>
        <taxon>Legionella</taxon>
    </lineage>
</organism>
<reference evidence="2 3" key="1">
    <citation type="submission" date="2018-06" db="EMBL/GenBank/DDBJ databases">
        <authorList>
            <consortium name="Pathogen Informatics"/>
            <person name="Doyle S."/>
        </authorList>
    </citation>
    <scope>NUCLEOTIDE SEQUENCE [LARGE SCALE GENOMIC DNA]</scope>
    <source>
        <strain evidence="2 3">NCTC11532</strain>
    </source>
</reference>
<accession>A0A378LPC8</accession>
<gene>
    <name evidence="2" type="ORF">NCTC11532_00789</name>
</gene>
<feature type="transmembrane region" description="Helical" evidence="1">
    <location>
        <begin position="340"/>
        <end position="359"/>
    </location>
</feature>
<dbReference type="AlphaFoldDB" id="A0A378LPC8"/>
<dbReference type="Proteomes" id="UP000255297">
    <property type="component" value="Unassembled WGS sequence"/>
</dbReference>
<protein>
    <submittedName>
        <fullName evidence="2">Coiled-coil protein</fullName>
    </submittedName>
</protein>
<proteinExistence type="predicted"/>
<feature type="transmembrane region" description="Helical" evidence="1">
    <location>
        <begin position="274"/>
        <end position="296"/>
    </location>
</feature>
<keyword evidence="1" id="KW-0472">Membrane</keyword>